<dbReference type="InterPro" id="IPR007694">
    <property type="entry name" value="DNA_helicase_DnaB-like_C"/>
</dbReference>
<dbReference type="Pfam" id="PF13481">
    <property type="entry name" value="AAA_25"/>
    <property type="match status" value="1"/>
</dbReference>
<dbReference type="Gene3D" id="3.40.50.300">
    <property type="entry name" value="P-loop containing nucleotide triphosphate hydrolases"/>
    <property type="match status" value="1"/>
</dbReference>
<dbReference type="PROSITE" id="PS51199">
    <property type="entry name" value="SF4_HELICASE"/>
    <property type="match status" value="1"/>
</dbReference>
<dbReference type="GO" id="GO:0005524">
    <property type="term" value="F:ATP binding"/>
    <property type="evidence" value="ECO:0007669"/>
    <property type="project" value="InterPro"/>
</dbReference>
<dbReference type="Proteomes" id="UP000063308">
    <property type="component" value="Chromosome"/>
</dbReference>
<evidence type="ECO:0000313" key="2">
    <source>
        <dbReference type="EMBL" id="BAR61269.1"/>
    </source>
</evidence>
<dbReference type="AlphaFoldDB" id="A0A0E4BVX5"/>
<dbReference type="SUPFAM" id="SSF52540">
    <property type="entry name" value="P-loop containing nucleoside triphosphate hydrolases"/>
    <property type="match status" value="1"/>
</dbReference>
<dbReference type="EMBL" id="AP014685">
    <property type="protein sequence ID" value="BAR61269.1"/>
    <property type="molecule type" value="Genomic_DNA"/>
</dbReference>
<gene>
    <name evidence="2" type="ORF">NK6_8119</name>
</gene>
<dbReference type="PANTHER" id="PTHR12873">
    <property type="entry name" value="T7-LIKE MITOCHONDRIAL DNA HELICASE"/>
    <property type="match status" value="1"/>
</dbReference>
<dbReference type="GO" id="GO:0043139">
    <property type="term" value="F:5'-3' DNA helicase activity"/>
    <property type="evidence" value="ECO:0007669"/>
    <property type="project" value="InterPro"/>
</dbReference>
<feature type="domain" description="SF4 helicase" evidence="1">
    <location>
        <begin position="72"/>
        <end position="339"/>
    </location>
</feature>
<evidence type="ECO:0000313" key="3">
    <source>
        <dbReference type="Proteomes" id="UP000063308"/>
    </source>
</evidence>
<organism evidence="2 3">
    <name type="scientific">Bradyrhizobium diazoefficiens</name>
    <dbReference type="NCBI Taxonomy" id="1355477"/>
    <lineage>
        <taxon>Bacteria</taxon>
        <taxon>Pseudomonadati</taxon>
        <taxon>Pseudomonadota</taxon>
        <taxon>Alphaproteobacteria</taxon>
        <taxon>Hyphomicrobiales</taxon>
        <taxon>Nitrobacteraceae</taxon>
        <taxon>Bradyrhizobium</taxon>
    </lineage>
</organism>
<reference evidence="2 3" key="1">
    <citation type="submission" date="2014-11" db="EMBL/GenBank/DDBJ databases">
        <title>Symbiosis island explosion on the genome of extra-slow-growing strains of soybean bradyrhizobia with massive insertion sequences.</title>
        <authorList>
            <person name="Iida T."/>
            <person name="Minamisawa K."/>
        </authorList>
    </citation>
    <scope>NUCLEOTIDE SEQUENCE [LARGE SCALE GENOMIC DNA]</scope>
    <source>
        <strain evidence="2 3">NK6</strain>
    </source>
</reference>
<dbReference type="PANTHER" id="PTHR12873:SF0">
    <property type="entry name" value="TWINKLE MTDNA HELICASE"/>
    <property type="match status" value="1"/>
</dbReference>
<accession>A0A0E4BVX5</accession>
<sequence>MRRLALDPEQRERRCRKTKRASAFSNFFFIEWPEGTKDANDFLRSDGATDLRDKVIHAPMPWPVDGLFRMSDLPDPPPMTVWHLGFDGCWNDRCNIAAGTLSVVTGHPGMGKTTLWTQLWYQIIAQYGLVACIASFETRPKPHLRRQLRTLHARRLEGTLDPPEIAAADRWIEDHYLFLQHPERRPTLQWLLMNAEVAVRRNGAKILQIDPWNRLEGSRERDESETDYIGRCLRELYSFAVDLDCHVQIIAHPAKAGDGYRRSDPPELEHIHGSKHWDNMVDQGFVVHRPRLFNDAGKCEYYAELHHKKARFEELGYATKLGLEFQYDCGRYATCNLQTKKPKQQALASEDE</sequence>
<protein>
    <recommendedName>
        <fullName evidence="1">SF4 helicase domain-containing protein</fullName>
    </recommendedName>
</protein>
<dbReference type="GO" id="GO:0003697">
    <property type="term" value="F:single-stranded DNA binding"/>
    <property type="evidence" value="ECO:0007669"/>
    <property type="project" value="InterPro"/>
</dbReference>
<dbReference type="InterPro" id="IPR027032">
    <property type="entry name" value="Twinkle-like"/>
</dbReference>
<dbReference type="InterPro" id="IPR027417">
    <property type="entry name" value="P-loop_NTPase"/>
</dbReference>
<name>A0A0E4BVX5_9BRAD</name>
<proteinExistence type="predicted"/>
<evidence type="ECO:0000259" key="1">
    <source>
        <dbReference type="PROSITE" id="PS51199"/>
    </source>
</evidence>
<dbReference type="GO" id="GO:0006260">
    <property type="term" value="P:DNA replication"/>
    <property type="evidence" value="ECO:0007669"/>
    <property type="project" value="InterPro"/>
</dbReference>